<organism evidence="2 3">
    <name type="scientific">Symbiodinium necroappetens</name>
    <dbReference type="NCBI Taxonomy" id="1628268"/>
    <lineage>
        <taxon>Eukaryota</taxon>
        <taxon>Sar</taxon>
        <taxon>Alveolata</taxon>
        <taxon>Dinophyceae</taxon>
        <taxon>Suessiales</taxon>
        <taxon>Symbiodiniaceae</taxon>
        <taxon>Symbiodinium</taxon>
    </lineage>
</organism>
<evidence type="ECO:0000256" key="1">
    <source>
        <dbReference type="SAM" id="MobiDB-lite"/>
    </source>
</evidence>
<dbReference type="AlphaFoldDB" id="A0A812Y5Y6"/>
<name>A0A812Y5Y6_9DINO</name>
<evidence type="ECO:0000313" key="2">
    <source>
        <dbReference type="EMBL" id="CAE7767192.1"/>
    </source>
</evidence>
<feature type="compositionally biased region" description="Low complexity" evidence="1">
    <location>
        <begin position="139"/>
        <end position="162"/>
    </location>
</feature>
<sequence>MVGSLEVPGEAWAELGAAEWPELRKASFATRLGPESWRVGGLRGWRGERERAREPPASKQDGPRCFERRGECFERRGEGSEELLAALGRSRQLEDVDFTGSEIPDAAWELLGDGAWPRLRVAKGVPEEHLERLREASLDLEAGAGEAASSTGSDSSKSSDSSSEGDDAGLQPRLLPADRVV</sequence>
<evidence type="ECO:0000313" key="3">
    <source>
        <dbReference type="Proteomes" id="UP000601435"/>
    </source>
</evidence>
<dbReference type="EMBL" id="CAJNJA010040576">
    <property type="protein sequence ID" value="CAE7767192.1"/>
    <property type="molecule type" value="Genomic_DNA"/>
</dbReference>
<gene>
    <name evidence="2" type="ORF">SNEC2469_LOCUS22384</name>
</gene>
<feature type="region of interest" description="Disordered" evidence="1">
    <location>
        <begin position="44"/>
        <end position="65"/>
    </location>
</feature>
<protein>
    <submittedName>
        <fullName evidence="2">Uncharacterized protein</fullName>
    </submittedName>
</protein>
<comment type="caution">
    <text evidence="2">The sequence shown here is derived from an EMBL/GenBank/DDBJ whole genome shotgun (WGS) entry which is preliminary data.</text>
</comment>
<dbReference type="Proteomes" id="UP000601435">
    <property type="component" value="Unassembled WGS sequence"/>
</dbReference>
<proteinExistence type="predicted"/>
<keyword evidence="3" id="KW-1185">Reference proteome</keyword>
<feature type="compositionally biased region" description="Basic and acidic residues" evidence="1">
    <location>
        <begin position="45"/>
        <end position="65"/>
    </location>
</feature>
<feature type="region of interest" description="Disordered" evidence="1">
    <location>
        <begin position="134"/>
        <end position="181"/>
    </location>
</feature>
<accession>A0A812Y5Y6</accession>
<reference evidence="2" key="1">
    <citation type="submission" date="2021-02" db="EMBL/GenBank/DDBJ databases">
        <authorList>
            <person name="Dougan E. K."/>
            <person name="Rhodes N."/>
            <person name="Thang M."/>
            <person name="Chan C."/>
        </authorList>
    </citation>
    <scope>NUCLEOTIDE SEQUENCE</scope>
</reference>